<feature type="compositionally biased region" description="Polar residues" evidence="1">
    <location>
        <begin position="80"/>
        <end position="99"/>
    </location>
</feature>
<sequence length="110" mass="11672">MVKSLGAGRVLELLELQRGQKRSFGKNWTLSKACGMIPTAFGGDFNSISYPGEKRNGHNLIAEMRRSSEVIEESSLKDLPSSSGQFTWYGGLNSQTSSRAGGGGGGWGSG</sequence>
<evidence type="ECO:0000256" key="1">
    <source>
        <dbReference type="SAM" id="MobiDB-lite"/>
    </source>
</evidence>
<dbReference type="EMBL" id="QGNW01001381">
    <property type="protein sequence ID" value="RVW43352.1"/>
    <property type="molecule type" value="Genomic_DNA"/>
</dbReference>
<dbReference type="AlphaFoldDB" id="A0A438E6T1"/>
<evidence type="ECO:0000313" key="2">
    <source>
        <dbReference type="EMBL" id="RVW43352.1"/>
    </source>
</evidence>
<name>A0A438E6T1_VITVI</name>
<comment type="caution">
    <text evidence="2">The sequence shown here is derived from an EMBL/GenBank/DDBJ whole genome shotgun (WGS) entry which is preliminary data.</text>
</comment>
<evidence type="ECO:0000313" key="3">
    <source>
        <dbReference type="Proteomes" id="UP000288805"/>
    </source>
</evidence>
<proteinExistence type="predicted"/>
<dbReference type="Proteomes" id="UP000288805">
    <property type="component" value="Unassembled WGS sequence"/>
</dbReference>
<protein>
    <submittedName>
        <fullName evidence="2">Uncharacterized protein</fullName>
    </submittedName>
</protein>
<reference evidence="2 3" key="1">
    <citation type="journal article" date="2018" name="PLoS Genet.">
        <title>Population sequencing reveals clonal diversity and ancestral inbreeding in the grapevine cultivar Chardonnay.</title>
        <authorList>
            <person name="Roach M.J."/>
            <person name="Johnson D.L."/>
            <person name="Bohlmann J."/>
            <person name="van Vuuren H.J."/>
            <person name="Jones S.J."/>
            <person name="Pretorius I.S."/>
            <person name="Schmidt S.A."/>
            <person name="Borneman A.R."/>
        </authorList>
    </citation>
    <scope>NUCLEOTIDE SEQUENCE [LARGE SCALE GENOMIC DNA]</scope>
    <source>
        <strain evidence="3">cv. Chardonnay</strain>
        <tissue evidence="2">Leaf</tissue>
    </source>
</reference>
<dbReference type="InterPro" id="IPR036691">
    <property type="entry name" value="Endo/exonu/phosph_ase_sf"/>
</dbReference>
<feature type="compositionally biased region" description="Gly residues" evidence="1">
    <location>
        <begin position="100"/>
        <end position="110"/>
    </location>
</feature>
<organism evidence="2 3">
    <name type="scientific">Vitis vinifera</name>
    <name type="common">Grape</name>
    <dbReference type="NCBI Taxonomy" id="29760"/>
    <lineage>
        <taxon>Eukaryota</taxon>
        <taxon>Viridiplantae</taxon>
        <taxon>Streptophyta</taxon>
        <taxon>Embryophyta</taxon>
        <taxon>Tracheophyta</taxon>
        <taxon>Spermatophyta</taxon>
        <taxon>Magnoliopsida</taxon>
        <taxon>eudicotyledons</taxon>
        <taxon>Gunneridae</taxon>
        <taxon>Pentapetalae</taxon>
        <taxon>rosids</taxon>
        <taxon>Vitales</taxon>
        <taxon>Vitaceae</taxon>
        <taxon>Viteae</taxon>
        <taxon>Vitis</taxon>
    </lineage>
</organism>
<feature type="region of interest" description="Disordered" evidence="1">
    <location>
        <begin position="73"/>
        <end position="110"/>
    </location>
</feature>
<gene>
    <name evidence="2" type="ORF">CK203_070281</name>
</gene>
<dbReference type="SUPFAM" id="SSF56219">
    <property type="entry name" value="DNase I-like"/>
    <property type="match status" value="1"/>
</dbReference>
<accession>A0A438E6T1</accession>